<protein>
    <submittedName>
        <fullName evidence="1">Uncharacterized protein</fullName>
    </submittedName>
</protein>
<evidence type="ECO:0000313" key="1">
    <source>
        <dbReference type="EMBL" id="ROO86340.1"/>
    </source>
</evidence>
<dbReference type="AlphaFoldDB" id="A0A3N1CYI7"/>
<reference evidence="1 2" key="1">
    <citation type="submission" date="2018-11" db="EMBL/GenBank/DDBJ databases">
        <title>Sequencing the genomes of 1000 actinobacteria strains.</title>
        <authorList>
            <person name="Klenk H.-P."/>
        </authorList>
    </citation>
    <scope>NUCLEOTIDE SEQUENCE [LARGE SCALE GENOMIC DNA]</scope>
    <source>
        <strain evidence="1 2">DSM 44254</strain>
    </source>
</reference>
<dbReference type="OrthoDB" id="3386555at2"/>
<evidence type="ECO:0000313" key="2">
    <source>
        <dbReference type="Proteomes" id="UP000272400"/>
    </source>
</evidence>
<gene>
    <name evidence="1" type="ORF">EDD29_3904</name>
</gene>
<organism evidence="1 2">
    <name type="scientific">Actinocorallia herbida</name>
    <dbReference type="NCBI Taxonomy" id="58109"/>
    <lineage>
        <taxon>Bacteria</taxon>
        <taxon>Bacillati</taxon>
        <taxon>Actinomycetota</taxon>
        <taxon>Actinomycetes</taxon>
        <taxon>Streptosporangiales</taxon>
        <taxon>Thermomonosporaceae</taxon>
        <taxon>Actinocorallia</taxon>
    </lineage>
</organism>
<dbReference type="EMBL" id="RJKE01000001">
    <property type="protein sequence ID" value="ROO86340.1"/>
    <property type="molecule type" value="Genomic_DNA"/>
</dbReference>
<dbReference type="Proteomes" id="UP000272400">
    <property type="component" value="Unassembled WGS sequence"/>
</dbReference>
<accession>A0A3N1CYI7</accession>
<proteinExistence type="predicted"/>
<dbReference type="RefSeq" id="WP_123665747.1">
    <property type="nucleotide sequence ID" value="NZ_RJKE01000001.1"/>
</dbReference>
<comment type="caution">
    <text evidence="1">The sequence shown here is derived from an EMBL/GenBank/DDBJ whole genome shotgun (WGS) entry which is preliminary data.</text>
</comment>
<sequence length="242" mass="25060">MSDAPPPARRRSRHVPAAALALVGLAALGTGGVLLTGELTREPTRAELAAAAERETHERWRLRPVGEVFPAEVPYGDAADGSVKPIARRVGIASAASCAEALDTDAARALAAHGCRTVLRATYVDATGTQVTTVGLVPLRDADAGRTAVREMSGREREGLRAVGFPETASAPFTDATRQAFVAGGTGRYLLLQTSGWLDDRPALPPEAVVSRFGHGSAVLAALSAFLGDPAASVCEAERVAC</sequence>
<keyword evidence="2" id="KW-1185">Reference proteome</keyword>
<name>A0A3N1CYI7_9ACTN</name>